<keyword evidence="1" id="KW-0732">Signal</keyword>
<protein>
    <recommendedName>
        <fullName evidence="4">Lipoprotein</fullName>
    </recommendedName>
</protein>
<dbReference type="PROSITE" id="PS51257">
    <property type="entry name" value="PROKAR_LIPOPROTEIN"/>
    <property type="match status" value="1"/>
</dbReference>
<dbReference type="Proteomes" id="UP000791440">
    <property type="component" value="Unassembled WGS sequence"/>
</dbReference>
<reference evidence="2" key="1">
    <citation type="journal article" date="2016" name="Insect Biochem. Mol. Biol.">
        <title>Multifaceted biological insights from a draft genome sequence of the tobacco hornworm moth, Manduca sexta.</title>
        <authorList>
            <person name="Kanost M.R."/>
            <person name="Arrese E.L."/>
            <person name="Cao X."/>
            <person name="Chen Y.R."/>
            <person name="Chellapilla S."/>
            <person name="Goldsmith M.R."/>
            <person name="Grosse-Wilde E."/>
            <person name="Heckel D.G."/>
            <person name="Herndon N."/>
            <person name="Jiang H."/>
            <person name="Papanicolaou A."/>
            <person name="Qu J."/>
            <person name="Soulages J.L."/>
            <person name="Vogel H."/>
            <person name="Walters J."/>
            <person name="Waterhouse R.M."/>
            <person name="Ahn S.J."/>
            <person name="Almeida F.C."/>
            <person name="An C."/>
            <person name="Aqrawi P."/>
            <person name="Bretschneider A."/>
            <person name="Bryant W.B."/>
            <person name="Bucks S."/>
            <person name="Chao H."/>
            <person name="Chevignon G."/>
            <person name="Christen J.M."/>
            <person name="Clarke D.F."/>
            <person name="Dittmer N.T."/>
            <person name="Ferguson L.C.F."/>
            <person name="Garavelou S."/>
            <person name="Gordon K.H.J."/>
            <person name="Gunaratna R.T."/>
            <person name="Han Y."/>
            <person name="Hauser F."/>
            <person name="He Y."/>
            <person name="Heidel-Fischer H."/>
            <person name="Hirsh A."/>
            <person name="Hu Y."/>
            <person name="Jiang H."/>
            <person name="Kalra D."/>
            <person name="Klinner C."/>
            <person name="Konig C."/>
            <person name="Kovar C."/>
            <person name="Kroll A.R."/>
            <person name="Kuwar S.S."/>
            <person name="Lee S.L."/>
            <person name="Lehman R."/>
            <person name="Li K."/>
            <person name="Li Z."/>
            <person name="Liang H."/>
            <person name="Lovelace S."/>
            <person name="Lu Z."/>
            <person name="Mansfield J.H."/>
            <person name="McCulloch K.J."/>
            <person name="Mathew T."/>
            <person name="Morton B."/>
            <person name="Muzny D.M."/>
            <person name="Neunemann D."/>
            <person name="Ongeri F."/>
            <person name="Pauchet Y."/>
            <person name="Pu L.L."/>
            <person name="Pyrousis I."/>
            <person name="Rao X.J."/>
            <person name="Redding A."/>
            <person name="Roesel C."/>
            <person name="Sanchez-Gracia A."/>
            <person name="Schaack S."/>
            <person name="Shukla A."/>
            <person name="Tetreau G."/>
            <person name="Wang Y."/>
            <person name="Xiong G.H."/>
            <person name="Traut W."/>
            <person name="Walsh T.K."/>
            <person name="Worley K.C."/>
            <person name="Wu D."/>
            <person name="Wu W."/>
            <person name="Wu Y.Q."/>
            <person name="Zhang X."/>
            <person name="Zou Z."/>
            <person name="Zucker H."/>
            <person name="Briscoe A.D."/>
            <person name="Burmester T."/>
            <person name="Clem R.J."/>
            <person name="Feyereisen R."/>
            <person name="Grimmelikhuijzen C.J.P."/>
            <person name="Hamodrakas S.J."/>
            <person name="Hansson B.S."/>
            <person name="Huguet E."/>
            <person name="Jermiin L.S."/>
            <person name="Lan Q."/>
            <person name="Lehman H.K."/>
            <person name="Lorenzen M."/>
            <person name="Merzendorfer H."/>
            <person name="Michalopoulos I."/>
            <person name="Morton D.B."/>
            <person name="Muthukrishnan S."/>
            <person name="Oakeshott J.G."/>
            <person name="Palmer W."/>
            <person name="Park Y."/>
            <person name="Passarelli A.L."/>
            <person name="Rozas J."/>
            <person name="Schwartz L.M."/>
            <person name="Smith W."/>
            <person name="Southgate A."/>
            <person name="Vilcinskas A."/>
            <person name="Vogt R."/>
            <person name="Wang P."/>
            <person name="Werren J."/>
            <person name="Yu X.Q."/>
            <person name="Zhou J.J."/>
            <person name="Brown S.J."/>
            <person name="Scherer S.E."/>
            <person name="Richards S."/>
            <person name="Blissard G.W."/>
        </authorList>
    </citation>
    <scope>NUCLEOTIDE SEQUENCE</scope>
</reference>
<evidence type="ECO:0000313" key="2">
    <source>
        <dbReference type="EMBL" id="KAG6441484.1"/>
    </source>
</evidence>
<feature type="chain" id="PRO_5038102130" description="Lipoprotein" evidence="1">
    <location>
        <begin position="27"/>
        <end position="307"/>
    </location>
</feature>
<sequence>MISSIKNTYHFLKILVCCLIISSCQTRATPMKSDHVNTNEIDTTPYSQKKDTEWNVHVLTDPITKMRNLSRQKRQLLSRLLPLKSRLIPRLSPLPRLPPRQPILLPLVTSAVSDSIRTYPYYFQEIPLAVGETIMESVREAAPHITGALKEISPGIMEMVNIVPNADKMSPLQQMVMKLPAMLHETVQVAMDPMNEDAEMEEEVPVRKMKTSLKSMDRTSNMKNKINWAWEDTKQKAQNRYQNLFDDYEDSYPRSKLPLTQTSYNPKKFIKKASSMSHTITPVLNDSLTEVAQIPKKIKKFIQDMKQ</sequence>
<comment type="caution">
    <text evidence="2">The sequence shown here is derived from an EMBL/GenBank/DDBJ whole genome shotgun (WGS) entry which is preliminary data.</text>
</comment>
<keyword evidence="3" id="KW-1185">Reference proteome</keyword>
<name>A0A922CD79_MANSE</name>
<dbReference type="AlphaFoldDB" id="A0A922CD79"/>
<reference evidence="2" key="2">
    <citation type="submission" date="2020-12" db="EMBL/GenBank/DDBJ databases">
        <authorList>
            <person name="Kanost M."/>
        </authorList>
    </citation>
    <scope>NUCLEOTIDE SEQUENCE</scope>
</reference>
<feature type="signal peptide" evidence="1">
    <location>
        <begin position="1"/>
        <end position="26"/>
    </location>
</feature>
<gene>
    <name evidence="2" type="ORF">O3G_MSEX001831</name>
</gene>
<proteinExistence type="predicted"/>
<accession>A0A922CD79</accession>
<organism evidence="2 3">
    <name type="scientific">Manduca sexta</name>
    <name type="common">Tobacco hawkmoth</name>
    <name type="synonym">Tobacco hornworm</name>
    <dbReference type="NCBI Taxonomy" id="7130"/>
    <lineage>
        <taxon>Eukaryota</taxon>
        <taxon>Metazoa</taxon>
        <taxon>Ecdysozoa</taxon>
        <taxon>Arthropoda</taxon>
        <taxon>Hexapoda</taxon>
        <taxon>Insecta</taxon>
        <taxon>Pterygota</taxon>
        <taxon>Neoptera</taxon>
        <taxon>Endopterygota</taxon>
        <taxon>Lepidoptera</taxon>
        <taxon>Glossata</taxon>
        <taxon>Ditrysia</taxon>
        <taxon>Bombycoidea</taxon>
        <taxon>Sphingidae</taxon>
        <taxon>Sphinginae</taxon>
        <taxon>Sphingini</taxon>
        <taxon>Manduca</taxon>
    </lineage>
</organism>
<evidence type="ECO:0000313" key="3">
    <source>
        <dbReference type="Proteomes" id="UP000791440"/>
    </source>
</evidence>
<dbReference type="EMBL" id="JH668286">
    <property type="protein sequence ID" value="KAG6441484.1"/>
    <property type="molecule type" value="Genomic_DNA"/>
</dbReference>
<evidence type="ECO:0000256" key="1">
    <source>
        <dbReference type="SAM" id="SignalP"/>
    </source>
</evidence>
<evidence type="ECO:0008006" key="4">
    <source>
        <dbReference type="Google" id="ProtNLM"/>
    </source>
</evidence>